<dbReference type="AlphaFoldDB" id="R3WQA8"/>
<proteinExistence type="predicted"/>
<name>R3WQA8_9ENTE</name>
<dbReference type="STRING" id="154621.RV11_GL000245"/>
<organism evidence="2 3">
    <name type="scientific">Enterococcus phoeniculicola ATCC BAA-412</name>
    <dbReference type="NCBI Taxonomy" id="1158610"/>
    <lineage>
        <taxon>Bacteria</taxon>
        <taxon>Bacillati</taxon>
        <taxon>Bacillota</taxon>
        <taxon>Bacilli</taxon>
        <taxon>Lactobacillales</taxon>
        <taxon>Enterococcaceae</taxon>
        <taxon>Enterococcus</taxon>
    </lineage>
</organism>
<evidence type="ECO:0000313" key="3">
    <source>
        <dbReference type="Proteomes" id="UP000013785"/>
    </source>
</evidence>
<keyword evidence="1" id="KW-0472">Membrane</keyword>
<dbReference type="PATRIC" id="fig|1158610.3.peg.1607"/>
<feature type="transmembrane region" description="Helical" evidence="1">
    <location>
        <begin position="104"/>
        <end position="125"/>
    </location>
</feature>
<keyword evidence="3" id="KW-1185">Reference proteome</keyword>
<dbReference type="RefSeq" id="WP_010768283.1">
    <property type="nucleotide sequence ID" value="NZ_ASWE01000003.1"/>
</dbReference>
<comment type="caution">
    <text evidence="2">The sequence shown here is derived from an EMBL/GenBank/DDBJ whole genome shotgun (WGS) entry which is preliminary data.</text>
</comment>
<dbReference type="OrthoDB" id="2194779at2"/>
<evidence type="ECO:0000256" key="1">
    <source>
        <dbReference type="SAM" id="Phobius"/>
    </source>
</evidence>
<sequence>METKQSKLIRGVEFFYEMVKASVYFWFLLLKNGLVYGILPAVTYTMMYSTTNEKKEEKFFSVLKKRRTVIPYGKLISMAWFLTGSLLAVTYFLMSHKDTHSFGLFQVASLVFFFLFTIYLCWVAWFHVKGVIKINCYALSLDQLVRHPVKSLYIGSLIVTASLIAWVNLFVFCCIVPGLFCWLVEKGLCKNQSATPTVTEMR</sequence>
<dbReference type="Proteomes" id="UP000013785">
    <property type="component" value="Unassembled WGS sequence"/>
</dbReference>
<dbReference type="HOGENOM" id="CLU_120981_0_0_9"/>
<feature type="transmembrane region" description="Helical" evidence="1">
    <location>
        <begin position="69"/>
        <end position="92"/>
    </location>
</feature>
<feature type="transmembrane region" description="Helical" evidence="1">
    <location>
        <begin position="152"/>
        <end position="180"/>
    </location>
</feature>
<keyword evidence="1" id="KW-1133">Transmembrane helix</keyword>
<keyword evidence="1" id="KW-0812">Transmembrane</keyword>
<protein>
    <submittedName>
        <fullName evidence="2">Uncharacterized protein</fullName>
    </submittedName>
</protein>
<accession>R3WQA8</accession>
<gene>
    <name evidence="2" type="ORF">UC3_01620</name>
</gene>
<feature type="transmembrane region" description="Helical" evidence="1">
    <location>
        <begin position="23"/>
        <end position="48"/>
    </location>
</feature>
<reference evidence="2 3" key="1">
    <citation type="submission" date="2013-02" db="EMBL/GenBank/DDBJ databases">
        <title>The Genome Sequence of Enterococcus phoeniculicola BAA-412.</title>
        <authorList>
            <consortium name="The Broad Institute Genome Sequencing Platform"/>
            <consortium name="The Broad Institute Genome Sequencing Center for Infectious Disease"/>
            <person name="Earl A.M."/>
            <person name="Gilmore M.S."/>
            <person name="Lebreton F."/>
            <person name="Walker B."/>
            <person name="Young S.K."/>
            <person name="Zeng Q."/>
            <person name="Gargeya S."/>
            <person name="Fitzgerald M."/>
            <person name="Haas B."/>
            <person name="Abouelleil A."/>
            <person name="Alvarado L."/>
            <person name="Arachchi H.M."/>
            <person name="Berlin A.M."/>
            <person name="Chapman S.B."/>
            <person name="Dewar J."/>
            <person name="Goldberg J."/>
            <person name="Griggs A."/>
            <person name="Gujja S."/>
            <person name="Hansen M."/>
            <person name="Howarth C."/>
            <person name="Imamovic A."/>
            <person name="Larimer J."/>
            <person name="McCowan C."/>
            <person name="Murphy C."/>
            <person name="Neiman D."/>
            <person name="Pearson M."/>
            <person name="Priest M."/>
            <person name="Roberts A."/>
            <person name="Saif S."/>
            <person name="Shea T."/>
            <person name="Sisk P."/>
            <person name="Sykes S."/>
            <person name="Wortman J."/>
            <person name="Nusbaum C."/>
            <person name="Birren B."/>
        </authorList>
    </citation>
    <scope>NUCLEOTIDE SEQUENCE [LARGE SCALE GENOMIC DNA]</scope>
    <source>
        <strain evidence="2 3">ATCC BAA-412</strain>
    </source>
</reference>
<dbReference type="eggNOG" id="ENOG502ZJ81">
    <property type="taxonomic scope" value="Bacteria"/>
</dbReference>
<evidence type="ECO:0000313" key="2">
    <source>
        <dbReference type="EMBL" id="EOL43990.1"/>
    </source>
</evidence>
<dbReference type="EMBL" id="AJAT01000014">
    <property type="protein sequence ID" value="EOL43990.1"/>
    <property type="molecule type" value="Genomic_DNA"/>
</dbReference>